<accession>A0ABP9YKR5</accession>
<evidence type="ECO:0000256" key="1">
    <source>
        <dbReference type="ARBA" id="ARBA00004123"/>
    </source>
</evidence>
<organism evidence="7 8">
    <name type="scientific">Mucor flavus</name>
    <dbReference type="NCBI Taxonomy" id="439312"/>
    <lineage>
        <taxon>Eukaryota</taxon>
        <taxon>Fungi</taxon>
        <taxon>Fungi incertae sedis</taxon>
        <taxon>Mucoromycota</taxon>
        <taxon>Mucoromycotina</taxon>
        <taxon>Mucoromycetes</taxon>
        <taxon>Mucorales</taxon>
        <taxon>Mucorineae</taxon>
        <taxon>Mucoraceae</taxon>
        <taxon>Mucor</taxon>
    </lineage>
</organism>
<dbReference type="PANTHER" id="PTHR10350">
    <property type="entry name" value="NUCLEAR PORE COMPLEX PROTEIN NUP155"/>
    <property type="match status" value="1"/>
</dbReference>
<feature type="domain" description="Nucleoporin Nup133/Nup155-like N-terminal" evidence="6">
    <location>
        <begin position="54"/>
        <end position="416"/>
    </location>
</feature>
<evidence type="ECO:0008006" key="9">
    <source>
        <dbReference type="Google" id="ProtNLM"/>
    </source>
</evidence>
<keyword evidence="4" id="KW-0539">Nucleus</keyword>
<dbReference type="Gene3D" id="1.25.40.440">
    <property type="entry name" value="Nucleoporin, helical domain, central subdomain"/>
    <property type="match status" value="1"/>
</dbReference>
<dbReference type="SUPFAM" id="SSF50978">
    <property type="entry name" value="WD40 repeat-like"/>
    <property type="match status" value="1"/>
</dbReference>
<dbReference type="Pfam" id="PF08801">
    <property type="entry name" value="Nucleoporin_N"/>
    <property type="match status" value="1"/>
</dbReference>
<sequence>MNNIITSSNYQTYKKSNEAIISFIKQNQEKIDLASYFKVSGNDRYSTDNPNVFIKHSTTQFPESLKRDIEKCKMGFLPAINHVWISSGSLLCLWNYVEKTEIFRYECSETIENVDILKFSNHVELVISTTKHIFLHGVDQTSKKKLNIISSTPVNSDGVTMSNFTTTDTRRVFMQGSDGHLYELIIISDTNGISTSCRIHCHTASPILKYTSYFFRSTPKASVKSMVVDNDEKFLFLLLSDSSIHSVNIQGSSYLPIQRYNAANLESIHLISKTESKQISLMAVSSKGERLYFSCKDKTIDLIYTRSSPPLPGSLLFNNLTNELCELSYYNHGVLAAVLVKSEKKYLLFTTANSIRDGNSNPALVEDVYNELTDKKIWSIIENSPQESLQDSYFKESLKLSESPARKFATLSTSGITHYTKQRSIDYLSDVLNSNDPSAIVNFLHRYGSVETCAMSFLLACSSDSSPQAVQFIRDSVDKDEGLLLHFSRVVEDIWNVNIMQRFIPKDQFVEAQERLEKLILLLQSNLDIKTDIVDLVVRTVGGISFVRFVHDREWDKISEITSCSFSDLVTTEEGALLSREIVLAAIETSTAGNESNNYTYISSFLDSNCSHLLGEDNITFYKGKECLQAAHYLSNNTAALNESLGYFKNIIELIDLDTLQSLCEENYRLKNHNGAIELAYAKLQTENPPTSKTYSTIFATMADAVQHDDREQSYGKSVVENALRLSNGEEYHYAIYDWLMEKNHKSILTTLDTPLLVRYFKSLPSPFDSLTCLRKYHDYREEYRSAMNCLVDLATKIPDIELKTRLDCVREAHGYLANIDDISEQEKTIDLTYKEARVQLSLHDALQANDTTKPAAKKLESSLQSADTLLNQFAYKYELHEQALYLLDILERFDYSYVKKAWTCIIKECKSPEKVKDKILDLAEHLYPSVTSFPVYTIYDILKKYYPDLADTLLVHVVPELKDLIIERSA</sequence>
<dbReference type="EMBL" id="BAABUK010000002">
    <property type="protein sequence ID" value="GAA5807459.1"/>
    <property type="molecule type" value="Genomic_DNA"/>
</dbReference>
<dbReference type="Gene3D" id="1.20.120.1880">
    <property type="entry name" value="Nucleoporin, helical C-terminal domain"/>
    <property type="match status" value="1"/>
</dbReference>
<dbReference type="InterPro" id="IPR014908">
    <property type="entry name" value="Nucleoporin_Nup133/Nup155_N"/>
</dbReference>
<dbReference type="InterPro" id="IPR004870">
    <property type="entry name" value="Nucleoporin_Nup155"/>
</dbReference>
<dbReference type="Gene3D" id="1.20.58.1780">
    <property type="match status" value="1"/>
</dbReference>
<evidence type="ECO:0000256" key="2">
    <source>
        <dbReference type="ARBA" id="ARBA00007373"/>
    </source>
</evidence>
<evidence type="ECO:0000259" key="6">
    <source>
        <dbReference type="Pfam" id="PF08801"/>
    </source>
</evidence>
<evidence type="ECO:0000256" key="3">
    <source>
        <dbReference type="ARBA" id="ARBA00022448"/>
    </source>
</evidence>
<comment type="caution">
    <text evidence="7">The sequence shown here is derived from an EMBL/GenBank/DDBJ whole genome shotgun (WGS) entry which is preliminary data.</text>
</comment>
<feature type="domain" description="Nucleoporin Nup133/Nup155-like C-terminal" evidence="5">
    <location>
        <begin position="536"/>
        <end position="946"/>
    </location>
</feature>
<dbReference type="InterPro" id="IPR036322">
    <property type="entry name" value="WD40_repeat_dom_sf"/>
</dbReference>
<dbReference type="PANTHER" id="PTHR10350:SF6">
    <property type="entry name" value="NUCLEAR PORE COMPLEX PROTEIN NUP155"/>
    <property type="match status" value="1"/>
</dbReference>
<keyword evidence="3" id="KW-0813">Transport</keyword>
<comment type="similarity">
    <text evidence="2">Belongs to the non-repetitive/WGA-negative nucleoporin family.</text>
</comment>
<evidence type="ECO:0000313" key="7">
    <source>
        <dbReference type="EMBL" id="GAA5807459.1"/>
    </source>
</evidence>
<gene>
    <name evidence="7" type="ORF">MFLAVUS_000820</name>
</gene>
<evidence type="ECO:0000313" key="8">
    <source>
        <dbReference type="Proteomes" id="UP001473302"/>
    </source>
</evidence>
<name>A0ABP9YKR5_9FUNG</name>
<evidence type="ECO:0000259" key="5">
    <source>
        <dbReference type="Pfam" id="PF03177"/>
    </source>
</evidence>
<dbReference type="Pfam" id="PF03177">
    <property type="entry name" value="Nucleoporin_C"/>
    <property type="match status" value="1"/>
</dbReference>
<keyword evidence="8" id="KW-1185">Reference proteome</keyword>
<proteinExistence type="inferred from homology"/>
<dbReference type="InterPro" id="IPR042537">
    <property type="entry name" value="Nucleoporin_Nup155_C_2"/>
</dbReference>
<evidence type="ECO:0000256" key="4">
    <source>
        <dbReference type="ARBA" id="ARBA00023242"/>
    </source>
</evidence>
<comment type="subcellular location">
    <subcellularLocation>
        <location evidence="1">Nucleus</location>
    </subcellularLocation>
</comment>
<dbReference type="InterPro" id="IPR007187">
    <property type="entry name" value="Nucleoporin_Nup133/Nup155_C"/>
</dbReference>
<dbReference type="Proteomes" id="UP001473302">
    <property type="component" value="Unassembled WGS sequence"/>
</dbReference>
<dbReference type="InterPro" id="IPR042533">
    <property type="entry name" value="Nucleoporin_Nup155_C_1"/>
</dbReference>
<dbReference type="InterPro" id="IPR042538">
    <property type="entry name" value="Nucleoporin_Nup155_C_3"/>
</dbReference>
<protein>
    <recommendedName>
        <fullName evidence="9">Nucleoporin Nup133/Nup155-like N-terminal domain-containing protein</fullName>
    </recommendedName>
</protein>
<dbReference type="Gene3D" id="1.25.40.450">
    <property type="entry name" value="Nucleoporin, helical domain, N-terminal subdomain"/>
    <property type="match status" value="1"/>
</dbReference>
<reference evidence="7 8" key="1">
    <citation type="submission" date="2024-04" db="EMBL/GenBank/DDBJ databases">
        <title>genome sequences of Mucor flavus KT1a and Helicostylum pulchrum KT1b strains isolated from the surface of a dry-aged beef.</title>
        <authorList>
            <person name="Toyotome T."/>
            <person name="Hosono M."/>
            <person name="Torimaru M."/>
            <person name="Fukuda K."/>
            <person name="Mikami N."/>
        </authorList>
    </citation>
    <scope>NUCLEOTIDE SEQUENCE [LARGE SCALE GENOMIC DNA]</scope>
    <source>
        <strain evidence="7 8">KT1a</strain>
    </source>
</reference>